<dbReference type="AlphaFoldDB" id="A0A1C4F290"/>
<evidence type="ECO:0000256" key="7">
    <source>
        <dbReference type="SAM" id="Phobius"/>
    </source>
</evidence>
<evidence type="ECO:0000313" key="10">
    <source>
        <dbReference type="Proteomes" id="UP000198515"/>
    </source>
</evidence>
<feature type="transmembrane region" description="Helical" evidence="7">
    <location>
        <begin position="45"/>
        <end position="65"/>
    </location>
</feature>
<dbReference type="EMBL" id="FMBC01000030">
    <property type="protein sequence ID" value="SCC49845.1"/>
    <property type="molecule type" value="Genomic_DNA"/>
</dbReference>
<gene>
    <name evidence="9" type="ORF">GA0061070_103015</name>
</gene>
<dbReference type="InterPro" id="IPR002656">
    <property type="entry name" value="Acyl_transf_3_dom"/>
</dbReference>
<keyword evidence="9" id="KW-0808">Transferase</keyword>
<keyword evidence="3" id="KW-1003">Cell membrane</keyword>
<feature type="transmembrane region" description="Helical" evidence="7">
    <location>
        <begin position="85"/>
        <end position="103"/>
    </location>
</feature>
<name>A0A1C4F290_9ENTR</name>
<evidence type="ECO:0000256" key="6">
    <source>
        <dbReference type="ARBA" id="ARBA00023136"/>
    </source>
</evidence>
<organism evidence="9 10">
    <name type="scientific">Kosakonia oryziphila</name>
    <dbReference type="NCBI Taxonomy" id="1005667"/>
    <lineage>
        <taxon>Bacteria</taxon>
        <taxon>Pseudomonadati</taxon>
        <taxon>Pseudomonadota</taxon>
        <taxon>Gammaproteobacteria</taxon>
        <taxon>Enterobacterales</taxon>
        <taxon>Enterobacteriaceae</taxon>
        <taxon>Kosakonia</taxon>
    </lineage>
</organism>
<keyword evidence="5 7" id="KW-1133">Transmembrane helix</keyword>
<evidence type="ECO:0000256" key="2">
    <source>
        <dbReference type="ARBA" id="ARBA00007400"/>
    </source>
</evidence>
<keyword evidence="10" id="KW-1185">Reference proteome</keyword>
<accession>A0A1C4F290</accession>
<protein>
    <submittedName>
        <fullName evidence="9">Acyltransferase family protein</fullName>
    </submittedName>
</protein>
<reference evidence="10" key="1">
    <citation type="submission" date="2016-08" db="EMBL/GenBank/DDBJ databases">
        <authorList>
            <person name="Varghese N."/>
            <person name="Submissions Spin"/>
        </authorList>
    </citation>
    <scope>NUCLEOTIDE SEQUENCE [LARGE SCALE GENOMIC DNA]</scope>
    <source>
        <strain evidence="10">REICA_142</strain>
    </source>
</reference>
<evidence type="ECO:0000256" key="1">
    <source>
        <dbReference type="ARBA" id="ARBA00004651"/>
    </source>
</evidence>
<keyword evidence="9" id="KW-0012">Acyltransferase</keyword>
<dbReference type="GO" id="GO:0005886">
    <property type="term" value="C:plasma membrane"/>
    <property type="evidence" value="ECO:0007669"/>
    <property type="project" value="UniProtKB-SubCell"/>
</dbReference>
<dbReference type="Proteomes" id="UP000198515">
    <property type="component" value="Unassembled WGS sequence"/>
</dbReference>
<proteinExistence type="inferred from homology"/>
<evidence type="ECO:0000256" key="5">
    <source>
        <dbReference type="ARBA" id="ARBA00022989"/>
    </source>
</evidence>
<evidence type="ECO:0000256" key="3">
    <source>
        <dbReference type="ARBA" id="ARBA00022475"/>
    </source>
</evidence>
<evidence type="ECO:0000256" key="4">
    <source>
        <dbReference type="ARBA" id="ARBA00022692"/>
    </source>
</evidence>
<dbReference type="Pfam" id="PF01757">
    <property type="entry name" value="Acyl_transf_3"/>
    <property type="match status" value="1"/>
</dbReference>
<comment type="subcellular location">
    <subcellularLocation>
        <location evidence="1">Cell membrane</location>
        <topology evidence="1">Multi-pass membrane protein</topology>
    </subcellularLocation>
</comment>
<evidence type="ECO:0000313" key="9">
    <source>
        <dbReference type="EMBL" id="SCC49845.1"/>
    </source>
</evidence>
<comment type="similarity">
    <text evidence="2">Belongs to the acyltransferase 3 family.</text>
</comment>
<feature type="domain" description="Acyltransferase 3" evidence="8">
    <location>
        <begin position="2"/>
        <end position="102"/>
    </location>
</feature>
<keyword evidence="4 7" id="KW-0812">Transmembrane</keyword>
<sequence>MWLNQIKGLCICLVVIYHSVITFYPQLNLFQHPWSQTLSKCWVYFNLYLAPFRMPVFFFISGYLIRRYIDEVTWKESIDKRVWNIVYVLALWSVLQWTGLRQLNAWMAPERDLTDAANAAYASSWVEFLQGMLTAAAR</sequence>
<feature type="transmembrane region" description="Helical" evidence="7">
    <location>
        <begin position="6"/>
        <end position="24"/>
    </location>
</feature>
<dbReference type="PANTHER" id="PTHR40074">
    <property type="entry name" value="O-ACETYLTRANSFERASE WECH"/>
    <property type="match status" value="1"/>
</dbReference>
<evidence type="ECO:0000259" key="8">
    <source>
        <dbReference type="Pfam" id="PF01757"/>
    </source>
</evidence>
<keyword evidence="6 7" id="KW-0472">Membrane</keyword>
<dbReference type="PANTHER" id="PTHR40074:SF4">
    <property type="entry name" value="INNER MEMBRANE PROTEIN YCFT"/>
    <property type="match status" value="1"/>
</dbReference>
<dbReference type="GO" id="GO:0009246">
    <property type="term" value="P:enterobacterial common antigen biosynthetic process"/>
    <property type="evidence" value="ECO:0007669"/>
    <property type="project" value="TreeGrafter"/>
</dbReference>
<dbReference type="GO" id="GO:0016413">
    <property type="term" value="F:O-acetyltransferase activity"/>
    <property type="evidence" value="ECO:0007669"/>
    <property type="project" value="TreeGrafter"/>
</dbReference>